<evidence type="ECO:0000256" key="1">
    <source>
        <dbReference type="ARBA" id="ARBA00004651"/>
    </source>
</evidence>
<protein>
    <submittedName>
        <fullName evidence="9">Putative transmembrane transport protein</fullName>
    </submittedName>
</protein>
<evidence type="ECO:0000256" key="4">
    <source>
        <dbReference type="ARBA" id="ARBA00022692"/>
    </source>
</evidence>
<dbReference type="InterPro" id="IPR000515">
    <property type="entry name" value="MetI-like"/>
</dbReference>
<sequence>MTAPTTPAWRAKTWTADMAAGTRRHGRLRRRGPLWYLGYLLLLVWTLITIVPFLSMLLLSLHPTADIYAHPLGLSGRWMLSNYYTAWRGTVGGAPLPTYIGNSLLITLCSLAIGVTCGSLAGYGMARATRALSGVVSRIMVLALSIPLIVALIPTFELLGRYRLLNSVLGISLVYAAFMTPTIALIMRSVFAAVPRELLEAAKIDGCGEFAALLRVVLPISKGGFISVSMLGLIFVWSEVQFGVVLLTRPQNRTLSVGLLSFQGQFVSDQGAFFAGLTIATFPIVILFLIFQRYVTSGITLGALK</sequence>
<dbReference type="PANTHER" id="PTHR43744">
    <property type="entry name" value="ABC TRANSPORTER PERMEASE PROTEIN MG189-RELATED-RELATED"/>
    <property type="match status" value="1"/>
</dbReference>
<gene>
    <name evidence="9" type="ordered locus">SBI_01310</name>
</gene>
<dbReference type="GO" id="GO:0055085">
    <property type="term" value="P:transmembrane transport"/>
    <property type="evidence" value="ECO:0007669"/>
    <property type="project" value="InterPro"/>
</dbReference>
<evidence type="ECO:0000256" key="2">
    <source>
        <dbReference type="ARBA" id="ARBA00022448"/>
    </source>
</evidence>
<proteinExistence type="inferred from homology"/>
<dbReference type="KEGG" id="sbh:SBI_01310"/>
<evidence type="ECO:0000313" key="10">
    <source>
        <dbReference type="Proteomes" id="UP000000377"/>
    </source>
</evidence>
<evidence type="ECO:0000259" key="8">
    <source>
        <dbReference type="PROSITE" id="PS50928"/>
    </source>
</evidence>
<dbReference type="RefSeq" id="WP_014173910.1">
    <property type="nucleotide sequence ID" value="NC_016582.1"/>
</dbReference>
<keyword evidence="4 7" id="KW-0812">Transmembrane</keyword>
<keyword evidence="5 7" id="KW-1133">Transmembrane helix</keyword>
<evidence type="ECO:0000256" key="3">
    <source>
        <dbReference type="ARBA" id="ARBA00022475"/>
    </source>
</evidence>
<keyword evidence="2 7" id="KW-0813">Transport</keyword>
<dbReference type="PATRIC" id="fig|749414.3.peg.1343"/>
<dbReference type="InterPro" id="IPR035906">
    <property type="entry name" value="MetI-like_sf"/>
</dbReference>
<dbReference type="Pfam" id="PF00528">
    <property type="entry name" value="BPD_transp_1"/>
    <property type="match status" value="1"/>
</dbReference>
<feature type="domain" description="ABC transmembrane type-1" evidence="8">
    <location>
        <begin position="100"/>
        <end position="291"/>
    </location>
</feature>
<dbReference type="EMBL" id="CP002047">
    <property type="protein sequence ID" value="ADI04431.1"/>
    <property type="molecule type" value="Genomic_DNA"/>
</dbReference>
<dbReference type="Gene3D" id="1.10.3720.10">
    <property type="entry name" value="MetI-like"/>
    <property type="match status" value="1"/>
</dbReference>
<dbReference type="GO" id="GO:0005886">
    <property type="term" value="C:plasma membrane"/>
    <property type="evidence" value="ECO:0007669"/>
    <property type="project" value="UniProtKB-SubCell"/>
</dbReference>
<accession>D7CBT6</accession>
<dbReference type="HOGENOM" id="CLU_016047_1_2_11"/>
<dbReference type="eggNOG" id="COG0395">
    <property type="taxonomic scope" value="Bacteria"/>
</dbReference>
<comment type="similarity">
    <text evidence="7">Belongs to the binding-protein-dependent transport system permease family.</text>
</comment>
<feature type="transmembrane region" description="Helical" evidence="7">
    <location>
        <begin position="135"/>
        <end position="156"/>
    </location>
</feature>
<keyword evidence="10" id="KW-1185">Reference proteome</keyword>
<comment type="subcellular location">
    <subcellularLocation>
        <location evidence="1 7">Cell membrane</location>
        <topology evidence="1 7">Multi-pass membrane protein</topology>
    </subcellularLocation>
</comment>
<evidence type="ECO:0000256" key="6">
    <source>
        <dbReference type="ARBA" id="ARBA00023136"/>
    </source>
</evidence>
<organism evidence="9 10">
    <name type="scientific">Streptomyces bingchenggensis (strain BCW-1)</name>
    <dbReference type="NCBI Taxonomy" id="749414"/>
    <lineage>
        <taxon>Bacteria</taxon>
        <taxon>Bacillati</taxon>
        <taxon>Actinomycetota</taxon>
        <taxon>Actinomycetes</taxon>
        <taxon>Kitasatosporales</taxon>
        <taxon>Streptomycetaceae</taxon>
        <taxon>Streptomyces</taxon>
    </lineage>
</organism>
<dbReference type="SUPFAM" id="SSF161098">
    <property type="entry name" value="MetI-like"/>
    <property type="match status" value="1"/>
</dbReference>
<evidence type="ECO:0000313" key="9">
    <source>
        <dbReference type="EMBL" id="ADI04431.1"/>
    </source>
</evidence>
<keyword evidence="3" id="KW-1003">Cell membrane</keyword>
<dbReference type="AlphaFoldDB" id="D7CBT6"/>
<feature type="transmembrane region" description="Helical" evidence="7">
    <location>
        <begin position="168"/>
        <end position="191"/>
    </location>
</feature>
<dbReference type="PROSITE" id="PS50928">
    <property type="entry name" value="ABC_TM1"/>
    <property type="match status" value="1"/>
</dbReference>
<feature type="transmembrane region" description="Helical" evidence="7">
    <location>
        <begin position="34"/>
        <end position="59"/>
    </location>
</feature>
<feature type="transmembrane region" description="Helical" evidence="7">
    <location>
        <begin position="212"/>
        <end position="237"/>
    </location>
</feature>
<feature type="transmembrane region" description="Helical" evidence="7">
    <location>
        <begin position="271"/>
        <end position="291"/>
    </location>
</feature>
<dbReference type="CDD" id="cd06261">
    <property type="entry name" value="TM_PBP2"/>
    <property type="match status" value="1"/>
</dbReference>
<dbReference type="Proteomes" id="UP000000377">
    <property type="component" value="Chromosome"/>
</dbReference>
<dbReference type="PANTHER" id="PTHR43744:SF8">
    <property type="entry name" value="SN-GLYCEROL-3-PHOSPHATE TRANSPORT SYSTEM PERMEASE PROTEIN UGPE"/>
    <property type="match status" value="1"/>
</dbReference>
<evidence type="ECO:0000256" key="5">
    <source>
        <dbReference type="ARBA" id="ARBA00022989"/>
    </source>
</evidence>
<name>D7CBT6_STRBB</name>
<evidence type="ECO:0000256" key="7">
    <source>
        <dbReference type="RuleBase" id="RU363032"/>
    </source>
</evidence>
<dbReference type="STRING" id="749414.SBI_01310"/>
<feature type="transmembrane region" description="Helical" evidence="7">
    <location>
        <begin position="104"/>
        <end position="123"/>
    </location>
</feature>
<keyword evidence="6 7" id="KW-0472">Membrane</keyword>
<reference evidence="9 10" key="1">
    <citation type="journal article" date="2010" name="J. Bacteriol.">
        <title>Genome sequence of the milbemycin-producing bacterium Streptomyces bingchenggensis.</title>
        <authorList>
            <person name="Wang X.J."/>
            <person name="Yan Y.J."/>
            <person name="Zhang B."/>
            <person name="An J."/>
            <person name="Wang J.J."/>
            <person name="Tian J."/>
            <person name="Jiang L."/>
            <person name="Chen Y.H."/>
            <person name="Huang S.X."/>
            <person name="Yin M."/>
            <person name="Zhang J."/>
            <person name="Gao A.L."/>
            <person name="Liu C.X."/>
            <person name="Zhu Z.X."/>
            <person name="Xiang W.S."/>
        </authorList>
    </citation>
    <scope>NUCLEOTIDE SEQUENCE [LARGE SCALE GENOMIC DNA]</scope>
    <source>
        <strain evidence="9 10">BCW-1</strain>
    </source>
</reference>